<evidence type="ECO:0000313" key="7">
    <source>
        <dbReference type="EMBL" id="AUB85701.1"/>
    </source>
</evidence>
<feature type="transmembrane region" description="Helical" evidence="1">
    <location>
        <begin position="30"/>
        <end position="51"/>
    </location>
</feature>
<feature type="domain" description="Transposase IS4-like" evidence="2">
    <location>
        <begin position="108"/>
        <end position="344"/>
    </location>
</feature>
<protein>
    <submittedName>
        <fullName evidence="5">ISAs1 family transposase</fullName>
    </submittedName>
</protein>
<dbReference type="KEGG" id="tsy:THSYN_28300"/>
<dbReference type="PANTHER" id="PTHR30298:SF0">
    <property type="entry name" value="PROTEIN YBFL-RELATED"/>
    <property type="match status" value="1"/>
</dbReference>
<dbReference type="GO" id="GO:0003677">
    <property type="term" value="F:DNA binding"/>
    <property type="evidence" value="ECO:0007669"/>
    <property type="project" value="InterPro"/>
</dbReference>
<dbReference type="GO" id="GO:0006313">
    <property type="term" value="P:DNA transposition"/>
    <property type="evidence" value="ECO:0007669"/>
    <property type="project" value="InterPro"/>
</dbReference>
<keyword evidence="1" id="KW-0812">Transmembrane</keyword>
<dbReference type="RefSeq" id="WP_100917659.1">
    <property type="nucleotide sequence ID" value="NZ_CP020370.1"/>
</dbReference>
<dbReference type="KEGG" id="tsy:THSYN_32965"/>
<reference evidence="5 8" key="1">
    <citation type="submission" date="2017-03" db="EMBL/GenBank/DDBJ databases">
        <title>Complete genome sequence of Candidatus 'Thiodictyon syntrophicum' sp. nov. strain Cad16T, a photolithoautotroph purple sulfur bacterium isolated from an alpine meromictic lake.</title>
        <authorList>
            <person name="Luedin S.M."/>
            <person name="Pothier J.F."/>
            <person name="Danza F."/>
            <person name="Storelli N."/>
            <person name="Wittwer M."/>
            <person name="Tonolla M."/>
        </authorList>
    </citation>
    <scope>NUCLEOTIDE SEQUENCE [LARGE SCALE GENOMIC DNA]</scope>
    <source>
        <strain evidence="5 8">Cad16T</strain>
        <plasmid evidence="8">Plasmid pts485</plasmid>
        <plasmid evidence="7">pTs485</plasmid>
    </source>
</reference>
<dbReference type="GO" id="GO:0004803">
    <property type="term" value="F:transposase activity"/>
    <property type="evidence" value="ECO:0007669"/>
    <property type="project" value="InterPro"/>
</dbReference>
<evidence type="ECO:0000259" key="2">
    <source>
        <dbReference type="Pfam" id="PF01609"/>
    </source>
</evidence>
<dbReference type="EMBL" id="CP020370">
    <property type="protein sequence ID" value="AUB84456.1"/>
    <property type="molecule type" value="Genomic_DNA"/>
</dbReference>
<dbReference type="PANTHER" id="PTHR30298">
    <property type="entry name" value="H REPEAT-ASSOCIATED PREDICTED TRANSPOSASE"/>
    <property type="match status" value="1"/>
</dbReference>
<dbReference type="Pfam" id="PF13808">
    <property type="entry name" value="DDE_Tnp_1_assoc"/>
    <property type="match status" value="1"/>
</dbReference>
<evidence type="ECO:0000313" key="4">
    <source>
        <dbReference type="EMBL" id="AUB79844.1"/>
    </source>
</evidence>
<dbReference type="AlphaFoldDB" id="A0A2K8UC99"/>
<organism evidence="5 8">
    <name type="scientific">Candidatus Thiodictyon syntrophicum</name>
    <dbReference type="NCBI Taxonomy" id="1166950"/>
    <lineage>
        <taxon>Bacteria</taxon>
        <taxon>Pseudomonadati</taxon>
        <taxon>Pseudomonadota</taxon>
        <taxon>Gammaproteobacteria</taxon>
        <taxon>Chromatiales</taxon>
        <taxon>Chromatiaceae</taxon>
        <taxon>Thiodictyon</taxon>
    </lineage>
</organism>
<evidence type="ECO:0000313" key="8">
    <source>
        <dbReference type="Proteomes" id="UP000232638"/>
    </source>
</evidence>
<dbReference type="KEGG" id="tsy:THSYN_01960"/>
<proteinExistence type="predicted"/>
<accession>A0A2K8UC99</accession>
<dbReference type="Proteomes" id="UP000232638">
    <property type="component" value="Chromosome"/>
</dbReference>
<keyword evidence="1" id="KW-0472">Membrane</keyword>
<evidence type="ECO:0000256" key="1">
    <source>
        <dbReference type="SAM" id="Phobius"/>
    </source>
</evidence>
<dbReference type="KEGG" id="tsy:THSYN_18145"/>
<dbReference type="Pfam" id="PF01609">
    <property type="entry name" value="DDE_Tnp_1"/>
    <property type="match status" value="1"/>
</dbReference>
<dbReference type="Proteomes" id="UP000232638">
    <property type="component" value="Plasmid pTs485"/>
</dbReference>
<dbReference type="OrthoDB" id="8001376at2"/>
<evidence type="ECO:0000313" key="6">
    <source>
        <dbReference type="EMBL" id="AUB84456.1"/>
    </source>
</evidence>
<keyword evidence="1" id="KW-1133">Transmembrane helix</keyword>
<keyword evidence="8" id="KW-1185">Reference proteome</keyword>
<dbReference type="InterPro" id="IPR002559">
    <property type="entry name" value="Transposase_11"/>
</dbReference>
<dbReference type="InterPro" id="IPR051698">
    <property type="entry name" value="Transposase_11-like"/>
</dbReference>
<dbReference type="InterPro" id="IPR047647">
    <property type="entry name" value="ISAs1_transpos"/>
</dbReference>
<dbReference type="EMBL" id="CP020370">
    <property type="protein sequence ID" value="AUB79844.1"/>
    <property type="molecule type" value="Genomic_DNA"/>
</dbReference>
<name>A0A2K8UC99_9GAMM</name>
<dbReference type="NCBIfam" id="NF033564">
    <property type="entry name" value="transpos_ISAs1"/>
    <property type="match status" value="1"/>
</dbReference>
<feature type="domain" description="H repeat-associated protein N-terminal" evidence="3">
    <location>
        <begin position="13"/>
        <end position="98"/>
    </location>
</feature>
<geneLocation type="plasmid" evidence="8">
    <name>pts485</name>
</geneLocation>
<gene>
    <name evidence="4" type="ORF">THSYN_01960</name>
    <name evidence="5" type="ORF">THSYN_18145</name>
    <name evidence="6" type="ORF">THSYN_28300</name>
    <name evidence="7" type="ORF">THSYN_32965</name>
</gene>
<geneLocation type="plasmid" evidence="7">
    <name>pTs485</name>
</geneLocation>
<keyword evidence="7" id="KW-0614">Plasmid</keyword>
<evidence type="ECO:0000259" key="3">
    <source>
        <dbReference type="Pfam" id="PF13808"/>
    </source>
</evidence>
<dbReference type="InterPro" id="IPR032806">
    <property type="entry name" value="YbfD_N"/>
</dbReference>
<dbReference type="EMBL" id="CP020372">
    <property type="protein sequence ID" value="AUB85701.1"/>
    <property type="molecule type" value="Genomic_DNA"/>
</dbReference>
<dbReference type="EMBL" id="CP020370">
    <property type="protein sequence ID" value="AUB82671.1"/>
    <property type="molecule type" value="Genomic_DNA"/>
</dbReference>
<sequence>MCETTLDRSLAGHFSALEDPRCPIKRHHNLIDMIVIAIAATLCGADGWVAIAQFGRTKRPWFAQFLELPKGIPAHDTFGRVFGLLAPEAFETCFRAWVASIREVIPGEIIAIDGKTLRRSHDRAKGLAALHVVSAWATANRVVLGQVATDAKSNEITAIPQLLALLRLQGCIVTIDAMGCQTKIAEQIIEQGADYVLALKGNQGTLATEVEEAFIDADARDYAGVDTQMHETHEHGHGRVETRRYRTLGDLSGVPRSALWKGMNMIGMVESQREVAGKITRETRFYIGSIATDVARFARAVRDHWGVENDLHWSLDVAFREDDCRVREPGARENLAVLRHIALTRLKNDNTKLGIKNKRLKAGWDERYLTKLLFEAPDAKPKTRVSDSPNISVA</sequence>
<evidence type="ECO:0000313" key="5">
    <source>
        <dbReference type="EMBL" id="AUB82671.1"/>
    </source>
</evidence>